<dbReference type="InterPro" id="IPR029044">
    <property type="entry name" value="Nucleotide-diphossugar_trans"/>
</dbReference>
<dbReference type="Pfam" id="PF00535">
    <property type="entry name" value="Glycos_transf_2"/>
    <property type="match status" value="1"/>
</dbReference>
<accession>A0A365Y5S3</accession>
<keyword evidence="3" id="KW-1185">Reference proteome</keyword>
<dbReference type="EMBL" id="QFFJ01000001">
    <property type="protein sequence ID" value="RBL93859.1"/>
    <property type="molecule type" value="Genomic_DNA"/>
</dbReference>
<evidence type="ECO:0000259" key="1">
    <source>
        <dbReference type="Pfam" id="PF00535"/>
    </source>
</evidence>
<dbReference type="PANTHER" id="PTHR43685">
    <property type="entry name" value="GLYCOSYLTRANSFERASE"/>
    <property type="match status" value="1"/>
</dbReference>
<dbReference type="CDD" id="cd00761">
    <property type="entry name" value="Glyco_tranf_GTA_type"/>
    <property type="match status" value="1"/>
</dbReference>
<evidence type="ECO:0000313" key="3">
    <source>
        <dbReference type="Proteomes" id="UP000253410"/>
    </source>
</evidence>
<reference evidence="2 3" key="1">
    <citation type="submission" date="2018-05" db="EMBL/GenBank/DDBJ databases">
        <title>Chitinophaga sp. K3CV102501T nov., isolated from isolated from a monsoon evergreen broad-leaved forest soil.</title>
        <authorList>
            <person name="Lv Y."/>
        </authorList>
    </citation>
    <scope>NUCLEOTIDE SEQUENCE [LARGE SCALE GENOMIC DNA]</scope>
    <source>
        <strain evidence="2 3">GDMCC 1.1325</strain>
    </source>
</reference>
<organism evidence="2 3">
    <name type="scientific">Chitinophaga flava</name>
    <dbReference type="NCBI Taxonomy" id="2259036"/>
    <lineage>
        <taxon>Bacteria</taxon>
        <taxon>Pseudomonadati</taxon>
        <taxon>Bacteroidota</taxon>
        <taxon>Chitinophagia</taxon>
        <taxon>Chitinophagales</taxon>
        <taxon>Chitinophagaceae</taxon>
        <taxon>Chitinophaga</taxon>
    </lineage>
</organism>
<dbReference type="Gene3D" id="3.90.550.10">
    <property type="entry name" value="Spore Coat Polysaccharide Biosynthesis Protein SpsA, Chain A"/>
    <property type="match status" value="1"/>
</dbReference>
<dbReference type="SUPFAM" id="SSF53448">
    <property type="entry name" value="Nucleotide-diphospho-sugar transferases"/>
    <property type="match status" value="1"/>
</dbReference>
<gene>
    <name evidence="2" type="ORF">DF182_15310</name>
</gene>
<dbReference type="PANTHER" id="PTHR43685:SF3">
    <property type="entry name" value="SLR2126 PROTEIN"/>
    <property type="match status" value="1"/>
</dbReference>
<feature type="domain" description="Glycosyltransferase 2-like" evidence="1">
    <location>
        <begin position="5"/>
        <end position="127"/>
    </location>
</feature>
<comment type="caution">
    <text evidence="2">The sequence shown here is derived from an EMBL/GenBank/DDBJ whole genome shotgun (WGS) entry which is preliminary data.</text>
</comment>
<dbReference type="AlphaFoldDB" id="A0A365Y5S3"/>
<dbReference type="OrthoDB" id="786280at2"/>
<dbReference type="InterPro" id="IPR050834">
    <property type="entry name" value="Glycosyltransf_2"/>
</dbReference>
<name>A0A365Y5S3_9BACT</name>
<dbReference type="RefSeq" id="WP_113616444.1">
    <property type="nucleotide sequence ID" value="NZ_QFFJ01000001.1"/>
</dbReference>
<sequence length="332" mass="37520">MIDYSLVICTYDPDERILRRCLQAVQLLNRNGLQTEVLLVDNNSPIPLSSLSYVKDFLQRIPNMQLLLVKEQGVGHARVAAIEAARGEHIVYIDYDNEPDSHYLQELTSLFKKYPQVAAWGPGQVQVDFIDGIESNIEHYARLAFQQRTETTVTFSAVPAWQSCYPFGTGLCTKTFLLKEYVQHARKGTFTLPGRKGNQLSSGEDTQMVLLCVRNGYAAGVAPTLKLTHIIPAGRANRHYLQRLIYGTFVCYDTCLMQVFPSHRNLLGTRLLSASRFSRKAIGKLWKARWSSDPHRLFELVQYIATHASVYTALNKPVPLPVSSIIRYLKVG</sequence>
<protein>
    <recommendedName>
        <fullName evidence="1">Glycosyltransferase 2-like domain-containing protein</fullName>
    </recommendedName>
</protein>
<dbReference type="Proteomes" id="UP000253410">
    <property type="component" value="Unassembled WGS sequence"/>
</dbReference>
<evidence type="ECO:0000313" key="2">
    <source>
        <dbReference type="EMBL" id="RBL93859.1"/>
    </source>
</evidence>
<proteinExistence type="predicted"/>
<dbReference type="InterPro" id="IPR001173">
    <property type="entry name" value="Glyco_trans_2-like"/>
</dbReference>